<dbReference type="EMBL" id="OW240914">
    <property type="protein sequence ID" value="CAH2272796.1"/>
    <property type="molecule type" value="Genomic_DNA"/>
</dbReference>
<protein>
    <submittedName>
        <fullName evidence="2">Uncharacterized protein</fullName>
    </submittedName>
</protein>
<keyword evidence="3" id="KW-1185">Reference proteome</keyword>
<dbReference type="Proteomes" id="UP001295444">
    <property type="component" value="Chromosome 03"/>
</dbReference>
<accession>A0AAD1RKB5</accession>
<name>A0AAD1RKB5_PELCU</name>
<evidence type="ECO:0000313" key="3">
    <source>
        <dbReference type="Proteomes" id="UP001295444"/>
    </source>
</evidence>
<gene>
    <name evidence="2" type="ORF">PECUL_23A004040</name>
</gene>
<feature type="compositionally biased region" description="Basic and acidic residues" evidence="1">
    <location>
        <begin position="64"/>
        <end position="74"/>
    </location>
</feature>
<evidence type="ECO:0000256" key="1">
    <source>
        <dbReference type="SAM" id="MobiDB-lite"/>
    </source>
</evidence>
<sequence>MEDTQNPMDLKAVAASLEKAIAKVFPTASDPVKPAPKCFQARDDSDESYDASRERAHLAKRHWKGEGSRKVPDKRNKRPTMTTPPPIPDDSSDVEREVHNWGSNV</sequence>
<feature type="region of interest" description="Disordered" evidence="1">
    <location>
        <begin position="26"/>
        <end position="105"/>
    </location>
</feature>
<organism evidence="2 3">
    <name type="scientific">Pelobates cultripes</name>
    <name type="common">Western spadefoot toad</name>
    <dbReference type="NCBI Taxonomy" id="61616"/>
    <lineage>
        <taxon>Eukaryota</taxon>
        <taxon>Metazoa</taxon>
        <taxon>Chordata</taxon>
        <taxon>Craniata</taxon>
        <taxon>Vertebrata</taxon>
        <taxon>Euteleostomi</taxon>
        <taxon>Amphibia</taxon>
        <taxon>Batrachia</taxon>
        <taxon>Anura</taxon>
        <taxon>Pelobatoidea</taxon>
        <taxon>Pelobatidae</taxon>
        <taxon>Pelobates</taxon>
    </lineage>
</organism>
<proteinExistence type="predicted"/>
<evidence type="ECO:0000313" key="2">
    <source>
        <dbReference type="EMBL" id="CAH2272796.1"/>
    </source>
</evidence>
<dbReference type="AlphaFoldDB" id="A0AAD1RKB5"/>
<reference evidence="2" key="1">
    <citation type="submission" date="2022-03" db="EMBL/GenBank/DDBJ databases">
        <authorList>
            <person name="Alioto T."/>
            <person name="Alioto T."/>
            <person name="Gomez Garrido J."/>
        </authorList>
    </citation>
    <scope>NUCLEOTIDE SEQUENCE</scope>
</reference>